<protein>
    <submittedName>
        <fullName evidence="1">Uncharacterized protein</fullName>
    </submittedName>
</protein>
<dbReference type="RefSeq" id="WP_244167134.1">
    <property type="nucleotide sequence ID" value="NZ_FMCV01000027.1"/>
</dbReference>
<keyword evidence="2" id="KW-1185">Reference proteome</keyword>
<dbReference type="InterPro" id="IPR038056">
    <property type="entry name" value="YjbR-like_sf"/>
</dbReference>
<reference evidence="2" key="1">
    <citation type="submission" date="2016-06" db="EMBL/GenBank/DDBJ databases">
        <authorList>
            <person name="Varghese N."/>
        </authorList>
    </citation>
    <scope>NUCLEOTIDE SEQUENCE [LARGE SCALE GENOMIC DNA]</scope>
    <source>
        <strain evidence="2">DSM 45555</strain>
    </source>
</reference>
<sequence length="48" mass="5384">MTRDEMLAYCLAKPGAWLDRPWEGDEVVKVGSRISRSSAPPTVRHGWA</sequence>
<dbReference type="EMBL" id="FMCV01000027">
    <property type="protein sequence ID" value="SCF42710.1"/>
    <property type="molecule type" value="Genomic_DNA"/>
</dbReference>
<organism evidence="1 2">
    <name type="scientific">Micromonospora marina</name>
    <dbReference type="NCBI Taxonomy" id="307120"/>
    <lineage>
        <taxon>Bacteria</taxon>
        <taxon>Bacillati</taxon>
        <taxon>Actinomycetota</taxon>
        <taxon>Actinomycetes</taxon>
        <taxon>Micromonosporales</taxon>
        <taxon>Micromonosporaceae</taxon>
        <taxon>Micromonospora</taxon>
    </lineage>
</organism>
<evidence type="ECO:0000313" key="1">
    <source>
        <dbReference type="EMBL" id="SCF42710.1"/>
    </source>
</evidence>
<dbReference type="Proteomes" id="UP000198551">
    <property type="component" value="Unassembled WGS sequence"/>
</dbReference>
<accession>A0A1C5ABW4</accession>
<evidence type="ECO:0000313" key="2">
    <source>
        <dbReference type="Proteomes" id="UP000198551"/>
    </source>
</evidence>
<gene>
    <name evidence="1" type="ORF">GA0070215_12714</name>
</gene>
<dbReference type="AlphaFoldDB" id="A0A1C5ABW4"/>
<name>A0A1C5ABW4_9ACTN</name>
<dbReference type="Gene3D" id="3.90.1150.30">
    <property type="match status" value="1"/>
</dbReference>
<proteinExistence type="predicted"/>
<dbReference type="SUPFAM" id="SSF142906">
    <property type="entry name" value="YjbR-like"/>
    <property type="match status" value="1"/>
</dbReference>